<dbReference type="InterPro" id="IPR004045">
    <property type="entry name" value="Glutathione_S-Trfase_N"/>
</dbReference>
<dbReference type="InterPro" id="IPR036282">
    <property type="entry name" value="Glutathione-S-Trfase_C_sf"/>
</dbReference>
<evidence type="ECO:0000259" key="2">
    <source>
        <dbReference type="PROSITE" id="PS50404"/>
    </source>
</evidence>
<dbReference type="GO" id="GO:0016740">
    <property type="term" value="F:transferase activity"/>
    <property type="evidence" value="ECO:0007669"/>
    <property type="project" value="UniProtKB-KW"/>
</dbReference>
<reference evidence="4 5" key="1">
    <citation type="submission" date="2018-09" db="EMBL/GenBank/DDBJ databases">
        <authorList>
            <person name="Zhu H."/>
        </authorList>
    </citation>
    <scope>NUCLEOTIDE SEQUENCE [LARGE SCALE GENOMIC DNA]</scope>
    <source>
        <strain evidence="4 5">K1S02-61</strain>
    </source>
</reference>
<proteinExistence type="inferred from homology"/>
<dbReference type="Gene3D" id="3.40.30.10">
    <property type="entry name" value="Glutaredoxin"/>
    <property type="match status" value="1"/>
</dbReference>
<evidence type="ECO:0000256" key="1">
    <source>
        <dbReference type="RuleBase" id="RU003494"/>
    </source>
</evidence>
<dbReference type="OrthoDB" id="81087at2"/>
<dbReference type="EMBL" id="QYUP01000020">
    <property type="protein sequence ID" value="RJG25872.1"/>
    <property type="molecule type" value="Genomic_DNA"/>
</dbReference>
<dbReference type="Pfam" id="PF02798">
    <property type="entry name" value="GST_N"/>
    <property type="match status" value="1"/>
</dbReference>
<dbReference type="RefSeq" id="WP_119809303.1">
    <property type="nucleotide sequence ID" value="NZ_QYUP01000020.1"/>
</dbReference>
<organism evidence="4 5">
    <name type="scientific">Massilia cavernae</name>
    <dbReference type="NCBI Taxonomy" id="2320864"/>
    <lineage>
        <taxon>Bacteria</taxon>
        <taxon>Pseudomonadati</taxon>
        <taxon>Pseudomonadota</taxon>
        <taxon>Betaproteobacteria</taxon>
        <taxon>Burkholderiales</taxon>
        <taxon>Oxalobacteraceae</taxon>
        <taxon>Telluria group</taxon>
        <taxon>Massilia</taxon>
    </lineage>
</organism>
<dbReference type="CDD" id="cd03048">
    <property type="entry name" value="GST_N_Ure2p_like"/>
    <property type="match status" value="1"/>
</dbReference>
<comment type="caution">
    <text evidence="4">The sequence shown here is derived from an EMBL/GenBank/DDBJ whole genome shotgun (WGS) entry which is preliminary data.</text>
</comment>
<accession>A0A418Y7F5</accession>
<dbReference type="PANTHER" id="PTHR44051:SF22">
    <property type="entry name" value="DISULFIDE-BOND OXIDOREDUCTASE YGHU"/>
    <property type="match status" value="1"/>
</dbReference>
<dbReference type="PANTHER" id="PTHR44051">
    <property type="entry name" value="GLUTATHIONE S-TRANSFERASE-RELATED"/>
    <property type="match status" value="1"/>
</dbReference>
<dbReference type="SUPFAM" id="SSF47616">
    <property type="entry name" value="GST C-terminal domain-like"/>
    <property type="match status" value="1"/>
</dbReference>
<evidence type="ECO:0000313" key="4">
    <source>
        <dbReference type="EMBL" id="RJG25872.1"/>
    </source>
</evidence>
<dbReference type="InterPro" id="IPR040079">
    <property type="entry name" value="Glutathione_S-Trfase"/>
</dbReference>
<dbReference type="InterPro" id="IPR036249">
    <property type="entry name" value="Thioredoxin-like_sf"/>
</dbReference>
<dbReference type="InterPro" id="IPR004046">
    <property type="entry name" value="GST_C"/>
</dbReference>
<gene>
    <name evidence="4" type="ORF">D3872_02380</name>
</gene>
<dbReference type="PROSITE" id="PS50404">
    <property type="entry name" value="GST_NTER"/>
    <property type="match status" value="1"/>
</dbReference>
<keyword evidence="4" id="KW-0808">Transferase</keyword>
<comment type="similarity">
    <text evidence="1">Belongs to the GST superfamily.</text>
</comment>
<dbReference type="Gene3D" id="1.20.1050.10">
    <property type="match status" value="1"/>
</dbReference>
<dbReference type="SFLD" id="SFLDS00019">
    <property type="entry name" value="Glutathione_Transferase_(cytos"/>
    <property type="match status" value="1"/>
</dbReference>
<evidence type="ECO:0000313" key="5">
    <source>
        <dbReference type="Proteomes" id="UP000284006"/>
    </source>
</evidence>
<feature type="domain" description="GST C-terminal" evidence="3">
    <location>
        <begin position="38"/>
        <end position="184"/>
    </location>
</feature>
<dbReference type="Pfam" id="PF00043">
    <property type="entry name" value="GST_C"/>
    <property type="match status" value="1"/>
</dbReference>
<protein>
    <submittedName>
        <fullName evidence="4">Glutathione S-transferase</fullName>
    </submittedName>
</protein>
<dbReference type="AlphaFoldDB" id="A0A418Y7F5"/>
<keyword evidence="5" id="KW-1185">Reference proteome</keyword>
<dbReference type="InterPro" id="IPR010987">
    <property type="entry name" value="Glutathione-S-Trfase_C-like"/>
</dbReference>
<dbReference type="SUPFAM" id="SSF52833">
    <property type="entry name" value="Thioredoxin-like"/>
    <property type="match status" value="1"/>
</dbReference>
<dbReference type="PROSITE" id="PS50405">
    <property type="entry name" value="GST_CTER"/>
    <property type="match status" value="1"/>
</dbReference>
<sequence length="192" mass="21730">MIDLYSAATPDGHMVSIALEELQLPYALHALDKQNSEQTVSYGRIPAINDRDEDNFVVFESGAILIYLSEKTGKLMPSDMKGRSKVLQWLMFQMGGIDAIKDEASRMHLFRVMDERLQGNEYLAGDYSIADIANWVRIRTHMRSGISVDDFPNLKRWAQAIKARSGVQRGLLMLPSSRDIEADLDESMEKFA</sequence>
<evidence type="ECO:0000259" key="3">
    <source>
        <dbReference type="PROSITE" id="PS50405"/>
    </source>
</evidence>
<dbReference type="Proteomes" id="UP000284006">
    <property type="component" value="Unassembled WGS sequence"/>
</dbReference>
<name>A0A418Y7F5_9BURK</name>
<feature type="domain" description="GST N-terminal" evidence="2">
    <location>
        <begin position="1"/>
        <end position="76"/>
    </location>
</feature>